<keyword evidence="2" id="KW-0677">Repeat</keyword>
<dbReference type="PANTHER" id="PTHR23416">
    <property type="entry name" value="SIALIC ACID SYNTHASE-RELATED"/>
    <property type="match status" value="1"/>
</dbReference>
<evidence type="ECO:0000313" key="5">
    <source>
        <dbReference type="Proteomes" id="UP000467488"/>
    </source>
</evidence>
<dbReference type="InterPro" id="IPR011004">
    <property type="entry name" value="Trimer_LpxA-like_sf"/>
</dbReference>
<dbReference type="GO" id="GO:0016747">
    <property type="term" value="F:acyltransferase activity, transferring groups other than amino-acyl groups"/>
    <property type="evidence" value="ECO:0007669"/>
    <property type="project" value="UniProtKB-ARBA"/>
</dbReference>
<dbReference type="InterPro" id="IPR018357">
    <property type="entry name" value="Hexapep_transf_CS"/>
</dbReference>
<evidence type="ECO:0000256" key="1">
    <source>
        <dbReference type="ARBA" id="ARBA00022679"/>
    </source>
</evidence>
<reference evidence="4 5" key="1">
    <citation type="submission" date="2020-01" db="EMBL/GenBank/DDBJ databases">
        <title>Dynamics of blaIMP-6 dissemination in carbapenem resistant Enterobacteriacea isolated from regional surveillance in Osaka, Japan.</title>
        <authorList>
            <person name="Abe R."/>
            <person name="Akeda Y."/>
            <person name="Sugawara Y."/>
            <person name="Yamamoto N."/>
            <person name="Tomono K."/>
            <person name="Takeuchi D."/>
            <person name="Kawahara R."/>
            <person name="Hamada S."/>
        </authorList>
    </citation>
    <scope>NUCLEOTIDE SEQUENCE [LARGE SCALE GENOMIC DNA]</scope>
    <source>
        <strain evidence="4 5">E300</strain>
    </source>
</reference>
<proteinExistence type="predicted"/>
<dbReference type="InterPro" id="IPR001451">
    <property type="entry name" value="Hexapep"/>
</dbReference>
<dbReference type="Proteomes" id="UP000467488">
    <property type="component" value="Chromosome"/>
</dbReference>
<dbReference type="SUPFAM" id="SSF51161">
    <property type="entry name" value="Trimeric LpxA-like enzymes"/>
    <property type="match status" value="1"/>
</dbReference>
<evidence type="ECO:0000256" key="3">
    <source>
        <dbReference type="ARBA" id="ARBA00023315"/>
    </source>
</evidence>
<dbReference type="InterPro" id="IPR051159">
    <property type="entry name" value="Hexapeptide_acetyltransf"/>
</dbReference>
<gene>
    <name evidence="4" type="primary">wbbJ</name>
    <name evidence="4" type="ORF">EIMP300_42450</name>
</gene>
<dbReference type="EMBL" id="AP022360">
    <property type="protein sequence ID" value="BBU82845.1"/>
    <property type="molecule type" value="Genomic_DNA"/>
</dbReference>
<sequence>MCIKKKLKLIKRYGLYGGLRLLKDIFLTKFLFCSNVRIIRFPCYIRKDGSVNSFGKGFTSGVGLRVDAFMDAVVSIGENVQINDYVHIAAINNVIIGRDTLIASKVFISDHNHGIFSKSDIHSSPTIIPSSRPLESAPVYIGERVWIGENVTILPGACIGNGVVIGANSVVRGEIPNNVIIAGVPAKIVKKYNYERMQWERI</sequence>
<dbReference type="Gene3D" id="2.160.10.10">
    <property type="entry name" value="Hexapeptide repeat proteins"/>
    <property type="match status" value="1"/>
</dbReference>
<evidence type="ECO:0000256" key="2">
    <source>
        <dbReference type="ARBA" id="ARBA00022737"/>
    </source>
</evidence>
<dbReference type="AlphaFoldDB" id="A0A8S0FRH2"/>
<dbReference type="CDD" id="cd04647">
    <property type="entry name" value="LbH_MAT_like"/>
    <property type="match status" value="1"/>
</dbReference>
<dbReference type="PROSITE" id="PS00101">
    <property type="entry name" value="HEXAPEP_TRANSFERASES"/>
    <property type="match status" value="1"/>
</dbReference>
<keyword evidence="3" id="KW-0012">Acyltransferase</keyword>
<keyword evidence="1 4" id="KW-0808">Transferase</keyword>
<protein>
    <submittedName>
        <fullName evidence="4">Putative lipopolysaccharide biosynthesis O-acetyl transferase WbbJ</fullName>
    </submittedName>
</protein>
<organism evidence="4 5">
    <name type="scientific">Escherichia coli</name>
    <dbReference type="NCBI Taxonomy" id="562"/>
    <lineage>
        <taxon>Bacteria</taxon>
        <taxon>Pseudomonadati</taxon>
        <taxon>Pseudomonadota</taxon>
        <taxon>Gammaproteobacteria</taxon>
        <taxon>Enterobacterales</taxon>
        <taxon>Enterobacteriaceae</taxon>
        <taxon>Escherichia</taxon>
    </lineage>
</organism>
<dbReference type="NCBIfam" id="NF007240">
    <property type="entry name" value="PRK09677.1"/>
    <property type="match status" value="1"/>
</dbReference>
<dbReference type="PANTHER" id="PTHR23416:SF78">
    <property type="entry name" value="LIPOPOLYSACCHARIDE BIOSYNTHESIS O-ACETYL TRANSFERASE WBBJ-RELATED"/>
    <property type="match status" value="1"/>
</dbReference>
<name>A0A8S0FRH2_ECOLX</name>
<dbReference type="Pfam" id="PF00132">
    <property type="entry name" value="Hexapep"/>
    <property type="match status" value="1"/>
</dbReference>
<evidence type="ECO:0000313" key="4">
    <source>
        <dbReference type="EMBL" id="BBU82845.1"/>
    </source>
</evidence>
<accession>A0A8S0FRH2</accession>